<evidence type="ECO:0000256" key="4">
    <source>
        <dbReference type="ARBA" id="ARBA00022679"/>
    </source>
</evidence>
<dbReference type="PANTHER" id="PTHR13929:SF0">
    <property type="entry name" value="UBIA PRENYLTRANSFERASE DOMAIN-CONTAINING PROTEIN 1"/>
    <property type="match status" value="1"/>
</dbReference>
<evidence type="ECO:0000256" key="7">
    <source>
        <dbReference type="ARBA" id="ARBA00023136"/>
    </source>
</evidence>
<dbReference type="EMBL" id="DXEN01000077">
    <property type="protein sequence ID" value="HIX87008.1"/>
    <property type="molecule type" value="Genomic_DNA"/>
</dbReference>
<dbReference type="Pfam" id="PF01040">
    <property type="entry name" value="UbiA"/>
    <property type="match status" value="1"/>
</dbReference>
<gene>
    <name evidence="8 10" type="primary">menA</name>
    <name evidence="10" type="ORF">H9848_10460</name>
</gene>
<dbReference type="GO" id="GO:0042371">
    <property type="term" value="P:vitamin K biosynthetic process"/>
    <property type="evidence" value="ECO:0007669"/>
    <property type="project" value="TreeGrafter"/>
</dbReference>
<dbReference type="Proteomes" id="UP000823847">
    <property type="component" value="Unassembled WGS sequence"/>
</dbReference>
<evidence type="ECO:0000256" key="1">
    <source>
        <dbReference type="ARBA" id="ARBA00004141"/>
    </source>
</evidence>
<organism evidence="10 11">
    <name type="scientific">Candidatus Parabacteroides intestinigallinarum</name>
    <dbReference type="NCBI Taxonomy" id="2838722"/>
    <lineage>
        <taxon>Bacteria</taxon>
        <taxon>Pseudomonadati</taxon>
        <taxon>Bacteroidota</taxon>
        <taxon>Bacteroidia</taxon>
        <taxon>Bacteroidales</taxon>
        <taxon>Tannerellaceae</taxon>
        <taxon>Parabacteroides</taxon>
    </lineage>
</organism>
<dbReference type="PROSITE" id="PS51257">
    <property type="entry name" value="PROKAR_LIPOPROTEIN"/>
    <property type="match status" value="1"/>
</dbReference>
<evidence type="ECO:0000256" key="8">
    <source>
        <dbReference type="HAMAP-Rule" id="MF_01937"/>
    </source>
</evidence>
<dbReference type="AlphaFoldDB" id="A0A9D1XT14"/>
<proteinExistence type="inferred from homology"/>
<reference evidence="10" key="1">
    <citation type="journal article" date="2021" name="PeerJ">
        <title>Extensive microbial diversity within the chicken gut microbiome revealed by metagenomics and culture.</title>
        <authorList>
            <person name="Gilroy R."/>
            <person name="Ravi A."/>
            <person name="Getino M."/>
            <person name="Pursley I."/>
            <person name="Horton D.L."/>
            <person name="Alikhan N.F."/>
            <person name="Baker D."/>
            <person name="Gharbi K."/>
            <person name="Hall N."/>
            <person name="Watson M."/>
            <person name="Adriaenssens E.M."/>
            <person name="Foster-Nyarko E."/>
            <person name="Jarju S."/>
            <person name="Secka A."/>
            <person name="Antonio M."/>
            <person name="Oren A."/>
            <person name="Chaudhuri R.R."/>
            <person name="La Ragione R."/>
            <person name="Hildebrand F."/>
            <person name="Pallen M.J."/>
        </authorList>
    </citation>
    <scope>NUCLEOTIDE SEQUENCE</scope>
    <source>
        <strain evidence="10">ChiHecec2B26-12326</strain>
    </source>
</reference>
<evidence type="ECO:0000256" key="9">
    <source>
        <dbReference type="NCBIfam" id="TIGR00751"/>
    </source>
</evidence>
<dbReference type="CDD" id="cd13962">
    <property type="entry name" value="PT_UbiA_UBIAD1"/>
    <property type="match status" value="1"/>
</dbReference>
<comment type="subcellular location">
    <subcellularLocation>
        <location evidence="8">Cell membrane</location>
        <topology evidence="8">Multi-pass membrane protein</topology>
    </subcellularLocation>
    <subcellularLocation>
        <location evidence="1">Membrane</location>
        <topology evidence="1">Multi-pass membrane protein</topology>
    </subcellularLocation>
</comment>
<feature type="transmembrane region" description="Helical" evidence="8">
    <location>
        <begin position="240"/>
        <end position="257"/>
    </location>
</feature>
<dbReference type="InterPro" id="IPR044878">
    <property type="entry name" value="UbiA_sf"/>
</dbReference>
<dbReference type="NCBIfam" id="TIGR00751">
    <property type="entry name" value="menA"/>
    <property type="match status" value="1"/>
</dbReference>
<name>A0A9D1XT14_9BACT</name>
<dbReference type="Gene3D" id="1.10.357.140">
    <property type="entry name" value="UbiA prenyltransferase"/>
    <property type="match status" value="1"/>
</dbReference>
<keyword evidence="2 8" id="KW-0474">Menaquinone biosynthesis</keyword>
<comment type="function">
    <text evidence="8">Conversion of 1,4-dihydroxy-2-naphthoate (DHNA) to demethylmenaquinone (DMK).</text>
</comment>
<keyword evidence="5 8" id="KW-0812">Transmembrane</keyword>
<reference evidence="10" key="2">
    <citation type="submission" date="2021-04" db="EMBL/GenBank/DDBJ databases">
        <authorList>
            <person name="Gilroy R."/>
        </authorList>
    </citation>
    <scope>NUCLEOTIDE SEQUENCE</scope>
    <source>
        <strain evidence="10">ChiHecec2B26-12326</strain>
    </source>
</reference>
<evidence type="ECO:0000256" key="5">
    <source>
        <dbReference type="ARBA" id="ARBA00022692"/>
    </source>
</evidence>
<evidence type="ECO:0000256" key="3">
    <source>
        <dbReference type="ARBA" id="ARBA00022475"/>
    </source>
</evidence>
<dbReference type="PANTHER" id="PTHR13929">
    <property type="entry name" value="1,4-DIHYDROXY-2-NAPHTHOATE OCTAPRENYLTRANSFERASE"/>
    <property type="match status" value="1"/>
</dbReference>
<evidence type="ECO:0000256" key="6">
    <source>
        <dbReference type="ARBA" id="ARBA00022989"/>
    </source>
</evidence>
<accession>A0A9D1XT14</accession>
<dbReference type="InterPro" id="IPR026046">
    <property type="entry name" value="UBIAD1"/>
</dbReference>
<sequence length="295" mass="32371">MVKYKSRTRAWIEAARPRTLAASFSPVLVGCALAYRDGMFRLVPALLCVCVALLAQIASNFANDYFDFKSGADNPDRLGPERAVASGWITPRAMLRGTFITLGAACLCGCCLLFFASWELIFVGITIAICVLAYSAGPFPLAYNGLGDVCVVLFYGIIPVCFTYYVQALSFSLLSFLLSLALGLLSTNILIVNNYRDYEQDKAARKRTTIVLFGRTFGVVAYLLNGLLAILLALPLLVMAPSWLVGLFAAFGALFFVTWQEMRRCRGRALNRTLGRTARNVFLFAVLLSIALLFV</sequence>
<feature type="transmembrane region" description="Helical" evidence="8">
    <location>
        <begin position="212"/>
        <end position="234"/>
    </location>
</feature>
<feature type="transmembrane region" description="Helical" evidence="8">
    <location>
        <begin position="121"/>
        <end position="139"/>
    </location>
</feature>
<evidence type="ECO:0000256" key="2">
    <source>
        <dbReference type="ARBA" id="ARBA00022428"/>
    </source>
</evidence>
<dbReference type="InterPro" id="IPR000537">
    <property type="entry name" value="UbiA_prenyltransferase"/>
</dbReference>
<comment type="similarity">
    <text evidence="8">Belongs to the MenA family. Type 1 subfamily.</text>
</comment>
<dbReference type="HAMAP" id="MF_01937">
    <property type="entry name" value="MenA_1"/>
    <property type="match status" value="1"/>
</dbReference>
<dbReference type="InterPro" id="IPR004657">
    <property type="entry name" value="MenA"/>
</dbReference>
<dbReference type="EC" id="2.5.1.74" evidence="8 9"/>
<keyword evidence="7 8" id="KW-0472">Membrane</keyword>
<keyword evidence="4 8" id="KW-0808">Transferase</keyword>
<feature type="transmembrane region" description="Helical" evidence="8">
    <location>
        <begin position="171"/>
        <end position="191"/>
    </location>
</feature>
<comment type="caution">
    <text evidence="10">The sequence shown here is derived from an EMBL/GenBank/DDBJ whole genome shotgun (WGS) entry which is preliminary data.</text>
</comment>
<keyword evidence="6 8" id="KW-1133">Transmembrane helix</keyword>
<comment type="catalytic activity">
    <reaction evidence="8">
        <text>an all-trans-polyprenyl diphosphate + 1,4-dihydroxy-2-naphthoate + H(+) = a 2-demethylmenaquinol + CO2 + diphosphate</text>
        <dbReference type="Rhea" id="RHEA:26478"/>
        <dbReference type="Rhea" id="RHEA-COMP:9563"/>
        <dbReference type="Rhea" id="RHEA-COMP:9564"/>
        <dbReference type="ChEBI" id="CHEBI:11173"/>
        <dbReference type="ChEBI" id="CHEBI:15378"/>
        <dbReference type="ChEBI" id="CHEBI:16526"/>
        <dbReference type="ChEBI" id="CHEBI:33019"/>
        <dbReference type="ChEBI" id="CHEBI:55437"/>
        <dbReference type="ChEBI" id="CHEBI:58914"/>
        <dbReference type="EC" id="2.5.1.74"/>
    </reaction>
</comment>
<protein>
    <recommendedName>
        <fullName evidence="8 9">1,4-dihydroxy-2-naphthoate octaprenyltransferase</fullName>
        <shortName evidence="8">DHNA-octaprenyltransferase</shortName>
        <ecNumber evidence="8 9">2.5.1.74</ecNumber>
    </recommendedName>
</protein>
<comment type="pathway">
    <text evidence="8">Quinol/quinone metabolism; menaquinone biosynthesis; menaquinol from 1,4-dihydroxy-2-naphthoate: step 1/2.</text>
</comment>
<dbReference type="GO" id="GO:0046428">
    <property type="term" value="F:1,4-dihydroxy-2-naphthoate polyprenyltransferase activity"/>
    <property type="evidence" value="ECO:0007669"/>
    <property type="project" value="UniProtKB-UniRule"/>
</dbReference>
<feature type="transmembrane region" description="Helical" evidence="8">
    <location>
        <begin position="277"/>
        <end position="294"/>
    </location>
</feature>
<feature type="transmembrane region" description="Helical" evidence="8">
    <location>
        <begin position="97"/>
        <end position="115"/>
    </location>
</feature>
<dbReference type="PIRSF" id="PIRSF005355">
    <property type="entry name" value="UBIAD1"/>
    <property type="match status" value="1"/>
</dbReference>
<keyword evidence="3 8" id="KW-1003">Cell membrane</keyword>
<feature type="transmembrane region" description="Helical" evidence="8">
    <location>
        <begin position="146"/>
        <end position="165"/>
    </location>
</feature>
<evidence type="ECO:0000313" key="10">
    <source>
        <dbReference type="EMBL" id="HIX87008.1"/>
    </source>
</evidence>
<evidence type="ECO:0000313" key="11">
    <source>
        <dbReference type="Proteomes" id="UP000823847"/>
    </source>
</evidence>
<dbReference type="GO" id="GO:0005886">
    <property type="term" value="C:plasma membrane"/>
    <property type="evidence" value="ECO:0007669"/>
    <property type="project" value="UniProtKB-SubCell"/>
</dbReference>
<dbReference type="GO" id="GO:0009234">
    <property type="term" value="P:menaquinone biosynthetic process"/>
    <property type="evidence" value="ECO:0007669"/>
    <property type="project" value="UniProtKB-UniRule"/>
</dbReference>